<proteinExistence type="predicted"/>
<sequence length="72" mass="7968">MCQSISGSFNNQDILKNVYRVPLRGQGMSLAISLIQTISSVISLTSKKTHARYLLIIDLLGTCIKKYSCGYI</sequence>
<accession>A0A8S1C5X4</accession>
<organism evidence="1 2">
    <name type="scientific">Cloeon dipterum</name>
    <dbReference type="NCBI Taxonomy" id="197152"/>
    <lineage>
        <taxon>Eukaryota</taxon>
        <taxon>Metazoa</taxon>
        <taxon>Ecdysozoa</taxon>
        <taxon>Arthropoda</taxon>
        <taxon>Hexapoda</taxon>
        <taxon>Insecta</taxon>
        <taxon>Pterygota</taxon>
        <taxon>Palaeoptera</taxon>
        <taxon>Ephemeroptera</taxon>
        <taxon>Pisciforma</taxon>
        <taxon>Baetidae</taxon>
        <taxon>Cloeon</taxon>
    </lineage>
</organism>
<gene>
    <name evidence="1" type="ORF">CLODIP_2_CD14280</name>
</gene>
<comment type="caution">
    <text evidence="1">The sequence shown here is derived from an EMBL/GenBank/DDBJ whole genome shotgun (WGS) entry which is preliminary data.</text>
</comment>
<name>A0A8S1C5X4_9INSE</name>
<keyword evidence="2" id="KW-1185">Reference proteome</keyword>
<evidence type="ECO:0000313" key="1">
    <source>
        <dbReference type="EMBL" id="CAB3362577.1"/>
    </source>
</evidence>
<dbReference type="AlphaFoldDB" id="A0A8S1C5X4"/>
<dbReference type="Proteomes" id="UP000494165">
    <property type="component" value="Unassembled WGS sequence"/>
</dbReference>
<dbReference type="EMBL" id="CADEPI010000009">
    <property type="protein sequence ID" value="CAB3362577.1"/>
    <property type="molecule type" value="Genomic_DNA"/>
</dbReference>
<protein>
    <submittedName>
        <fullName evidence="1">Uncharacterized protein</fullName>
    </submittedName>
</protein>
<evidence type="ECO:0000313" key="2">
    <source>
        <dbReference type="Proteomes" id="UP000494165"/>
    </source>
</evidence>
<reference evidence="1 2" key="1">
    <citation type="submission" date="2020-04" db="EMBL/GenBank/DDBJ databases">
        <authorList>
            <person name="Alioto T."/>
            <person name="Alioto T."/>
            <person name="Gomez Garrido J."/>
        </authorList>
    </citation>
    <scope>NUCLEOTIDE SEQUENCE [LARGE SCALE GENOMIC DNA]</scope>
</reference>